<evidence type="ECO:0000256" key="4">
    <source>
        <dbReference type="ARBA" id="ARBA00015552"/>
    </source>
</evidence>
<keyword evidence="5 6" id="KW-0378">Hydrolase</keyword>
<dbReference type="AlphaFoldDB" id="A0A418YGE0"/>
<reference evidence="8 9" key="1">
    <citation type="submission" date="2018-09" db="EMBL/GenBank/DDBJ databases">
        <authorList>
            <person name="Wang F."/>
        </authorList>
    </citation>
    <scope>NUCLEOTIDE SEQUENCE [LARGE SCALE GENOMIC DNA]</scope>
    <source>
        <strain evidence="8 9">PLHSC7-2</strain>
    </source>
</reference>
<sequence length="152" mass="17462">MFAPHVTVACIIKYKQKYLFVEEHDAGRVVLNQPAGHLEANESLNQAVSREVLEETGLALEPQGLVGCYLFTSPHNHITYLRFCYCYEFTSAPPPCKPQDHDIINCHWLSLEQLKERHTQLRSALVLEVIEDFEQGKRAPMEMLKYYPDGNV</sequence>
<dbReference type="PROSITE" id="PS51462">
    <property type="entry name" value="NUDIX"/>
    <property type="match status" value="1"/>
</dbReference>
<evidence type="ECO:0000259" key="7">
    <source>
        <dbReference type="PROSITE" id="PS51462"/>
    </source>
</evidence>
<dbReference type="Pfam" id="PF00293">
    <property type="entry name" value="NUDIX"/>
    <property type="match status" value="1"/>
</dbReference>
<dbReference type="GO" id="GO:0017110">
    <property type="term" value="F:nucleoside diphosphate phosphatase activity"/>
    <property type="evidence" value="ECO:0007669"/>
    <property type="project" value="InterPro"/>
</dbReference>
<dbReference type="InterPro" id="IPR033713">
    <property type="entry name" value="NudJ"/>
</dbReference>
<comment type="caution">
    <text evidence="8">The sequence shown here is derived from an EMBL/GenBank/DDBJ whole genome shotgun (WGS) entry which is preliminary data.</text>
</comment>
<evidence type="ECO:0000256" key="2">
    <source>
        <dbReference type="ARBA" id="ARBA00007608"/>
    </source>
</evidence>
<evidence type="ECO:0000256" key="6">
    <source>
        <dbReference type="RuleBase" id="RU364043"/>
    </source>
</evidence>
<dbReference type="OrthoDB" id="8594221at2"/>
<keyword evidence="9" id="KW-1185">Reference proteome</keyword>
<name>A0A418YGE0_9GAMM</name>
<accession>A0A418YGE0</accession>
<dbReference type="PROSITE" id="PS00893">
    <property type="entry name" value="NUDIX_BOX"/>
    <property type="match status" value="1"/>
</dbReference>
<dbReference type="RefSeq" id="WP_119910155.1">
    <property type="nucleotide sequence ID" value="NZ_QZCH01000007.1"/>
</dbReference>
<organism evidence="8 9">
    <name type="scientific">Motilimonas pumila</name>
    <dbReference type="NCBI Taxonomy" id="2303987"/>
    <lineage>
        <taxon>Bacteria</taxon>
        <taxon>Pseudomonadati</taxon>
        <taxon>Pseudomonadota</taxon>
        <taxon>Gammaproteobacteria</taxon>
        <taxon>Alteromonadales</taxon>
        <taxon>Alteromonadales genera incertae sedis</taxon>
        <taxon>Motilimonas</taxon>
    </lineage>
</organism>
<keyword evidence="6" id="KW-0460">Magnesium</keyword>
<dbReference type="GO" id="GO:0004787">
    <property type="term" value="F:thiamine diphosphate phosphatase activity"/>
    <property type="evidence" value="ECO:0007669"/>
    <property type="project" value="InterPro"/>
</dbReference>
<feature type="domain" description="Nudix hydrolase" evidence="7">
    <location>
        <begin position="3"/>
        <end position="134"/>
    </location>
</feature>
<dbReference type="Proteomes" id="UP000283255">
    <property type="component" value="Unassembled WGS sequence"/>
</dbReference>
<comment type="subunit">
    <text evidence="3 6">Monomer.</text>
</comment>
<evidence type="ECO:0000256" key="1">
    <source>
        <dbReference type="ARBA" id="ARBA00001946"/>
    </source>
</evidence>
<comment type="cofactor">
    <cofactor evidence="1 6">
        <name>Mg(2+)</name>
        <dbReference type="ChEBI" id="CHEBI:18420"/>
    </cofactor>
</comment>
<dbReference type="Gene3D" id="3.90.79.10">
    <property type="entry name" value="Nucleoside Triphosphate Pyrophosphohydrolase"/>
    <property type="match status" value="1"/>
</dbReference>
<evidence type="ECO:0000256" key="5">
    <source>
        <dbReference type="ARBA" id="ARBA00022801"/>
    </source>
</evidence>
<dbReference type="SUPFAM" id="SSF55811">
    <property type="entry name" value="Nudix"/>
    <property type="match status" value="1"/>
</dbReference>
<dbReference type="EMBL" id="QZCH01000007">
    <property type="protein sequence ID" value="RJG48715.1"/>
    <property type="molecule type" value="Genomic_DNA"/>
</dbReference>
<dbReference type="CDD" id="cd03675">
    <property type="entry name" value="NUDIX_Hydrolase"/>
    <property type="match status" value="1"/>
</dbReference>
<dbReference type="GO" id="GO:0017111">
    <property type="term" value="F:ribonucleoside triphosphate phosphatase activity"/>
    <property type="evidence" value="ECO:0007669"/>
    <property type="project" value="InterPro"/>
</dbReference>
<dbReference type="PANTHER" id="PTHR43222">
    <property type="entry name" value="NUDIX HYDROLASE 23"/>
    <property type="match status" value="1"/>
</dbReference>
<protein>
    <recommendedName>
        <fullName evidence="4 6">Phosphatase NudJ</fullName>
        <ecNumber evidence="6">3.6.1.-</ecNumber>
    </recommendedName>
</protein>
<evidence type="ECO:0000313" key="8">
    <source>
        <dbReference type="EMBL" id="RJG48715.1"/>
    </source>
</evidence>
<evidence type="ECO:0000313" key="9">
    <source>
        <dbReference type="Proteomes" id="UP000283255"/>
    </source>
</evidence>
<dbReference type="InterPro" id="IPR000086">
    <property type="entry name" value="NUDIX_hydrolase_dom"/>
</dbReference>
<dbReference type="InterPro" id="IPR015797">
    <property type="entry name" value="NUDIX_hydrolase-like_dom_sf"/>
</dbReference>
<dbReference type="EC" id="3.6.1.-" evidence="6"/>
<evidence type="ECO:0000256" key="3">
    <source>
        <dbReference type="ARBA" id="ARBA00011245"/>
    </source>
</evidence>
<gene>
    <name evidence="6" type="primary">nudJ</name>
    <name evidence="8" type="ORF">D1Z90_07600</name>
</gene>
<proteinExistence type="inferred from homology"/>
<reference evidence="8 9" key="2">
    <citation type="submission" date="2019-01" db="EMBL/GenBank/DDBJ databases">
        <title>Motilimonas pumilus sp. nov., isolated from the gut of sea cucumber (Apostichopus japonicus).</title>
        <authorList>
            <person name="Wang F.-Q."/>
            <person name="Ren L.-H."/>
            <person name="Lin Y.-W."/>
            <person name="Sun G.-H."/>
            <person name="Du Z.-J."/>
            <person name="Zhao J.-X."/>
            <person name="Liu X.-J."/>
            <person name="Liu L.-J."/>
        </authorList>
    </citation>
    <scope>NUCLEOTIDE SEQUENCE [LARGE SCALE GENOMIC DNA]</scope>
    <source>
        <strain evidence="8 9">PLHSC7-2</strain>
    </source>
</reference>
<dbReference type="PANTHER" id="PTHR43222:SF11">
    <property type="entry name" value="PHOSPHATASE NUDJ"/>
    <property type="match status" value="1"/>
</dbReference>
<dbReference type="InterPro" id="IPR020084">
    <property type="entry name" value="NUDIX_hydrolase_CS"/>
</dbReference>
<comment type="similarity">
    <text evidence="2 6">Belongs to the Nudix hydrolase family. NudJ subfamily.</text>
</comment>